<protein>
    <submittedName>
        <fullName evidence="1">Uncharacterized protein</fullName>
    </submittedName>
</protein>
<evidence type="ECO:0000313" key="2">
    <source>
        <dbReference type="Proteomes" id="UP000076798"/>
    </source>
</evidence>
<gene>
    <name evidence="1" type="ORF">SISSUDRAFT_574604</name>
</gene>
<organism evidence="1 2">
    <name type="scientific">Sistotremastrum suecicum HHB10207 ss-3</name>
    <dbReference type="NCBI Taxonomy" id="1314776"/>
    <lineage>
        <taxon>Eukaryota</taxon>
        <taxon>Fungi</taxon>
        <taxon>Dikarya</taxon>
        <taxon>Basidiomycota</taxon>
        <taxon>Agaricomycotina</taxon>
        <taxon>Agaricomycetes</taxon>
        <taxon>Sistotremastrales</taxon>
        <taxon>Sistotremastraceae</taxon>
        <taxon>Sistotremastrum</taxon>
    </lineage>
</organism>
<reference evidence="1 2" key="1">
    <citation type="journal article" date="2016" name="Mol. Biol. Evol.">
        <title>Comparative Genomics of Early-Diverging Mushroom-Forming Fungi Provides Insights into the Origins of Lignocellulose Decay Capabilities.</title>
        <authorList>
            <person name="Nagy L.G."/>
            <person name="Riley R."/>
            <person name="Tritt A."/>
            <person name="Adam C."/>
            <person name="Daum C."/>
            <person name="Floudas D."/>
            <person name="Sun H."/>
            <person name="Yadav J.S."/>
            <person name="Pangilinan J."/>
            <person name="Larsson K.H."/>
            <person name="Matsuura K."/>
            <person name="Barry K."/>
            <person name="Labutti K."/>
            <person name="Kuo R."/>
            <person name="Ohm R.A."/>
            <person name="Bhattacharya S.S."/>
            <person name="Shirouzu T."/>
            <person name="Yoshinaga Y."/>
            <person name="Martin F.M."/>
            <person name="Grigoriev I.V."/>
            <person name="Hibbett D.S."/>
        </authorList>
    </citation>
    <scope>NUCLEOTIDE SEQUENCE [LARGE SCALE GENOMIC DNA]</scope>
    <source>
        <strain evidence="1 2">HHB10207 ss-3</strain>
    </source>
</reference>
<keyword evidence="2" id="KW-1185">Reference proteome</keyword>
<name>A0A165XGI3_9AGAM</name>
<evidence type="ECO:0000313" key="1">
    <source>
        <dbReference type="EMBL" id="KZT32172.1"/>
    </source>
</evidence>
<sequence length="209" mass="23726">MIPLDALARLKPPPPLSGTLGVPRDQSARESSVVRCSHFIILNVRITFSQTEPGFQFGINRPSSYYRSSLSNKLLDGLSIEMSPVRTSPWLSIAHMGYHNTIELVTNCFRKQRRFWQLWLRLCCVQQPLHPSMTTLCAALISLVLSAAPTCLDPSFLRLDLTSTAQIRFPSIRDMKARAKSFSWLPKRAPYSSLLSFLRSRWYVLSPLT</sequence>
<dbReference type="AlphaFoldDB" id="A0A165XGI3"/>
<dbReference type="Proteomes" id="UP000076798">
    <property type="component" value="Unassembled WGS sequence"/>
</dbReference>
<accession>A0A165XGI3</accession>
<proteinExistence type="predicted"/>
<dbReference type="EMBL" id="KV428375">
    <property type="protein sequence ID" value="KZT32172.1"/>
    <property type="molecule type" value="Genomic_DNA"/>
</dbReference>